<dbReference type="KEGG" id="wci:WS105_0863"/>
<name>A0A075U0L5_9LACO</name>
<keyword evidence="1" id="KW-1133">Transmembrane helix</keyword>
<dbReference type="KEGG" id="wct:WS74_0802"/>
<protein>
    <submittedName>
        <fullName evidence="2">Uncharacterized protein</fullName>
    </submittedName>
</protein>
<reference evidence="2 3" key="1">
    <citation type="journal article" date="2014" name="Genome Announc.">
        <title>Complete Genome Sequences of Fish Pathogenic Weissella ceti Strains WS74 and WS105.</title>
        <authorList>
            <person name="Figueiredo H.C."/>
            <person name="Leal C.A."/>
            <person name="Dorella F.A."/>
            <person name="Carvalho A.F."/>
            <person name="Soares S.C."/>
            <person name="Pereira F.L."/>
            <person name="Azevedo V.A."/>
        </authorList>
    </citation>
    <scope>NUCLEOTIDE SEQUENCE [LARGE SCALE GENOMIC DNA]</scope>
    <source>
        <strain evidence="2 3">WS74</strain>
    </source>
</reference>
<evidence type="ECO:0000256" key="1">
    <source>
        <dbReference type="SAM" id="Phobius"/>
    </source>
</evidence>
<gene>
    <name evidence="2" type="ORF">WS74_0802</name>
</gene>
<dbReference type="RefSeq" id="WP_009496367.1">
    <property type="nucleotide sequence ID" value="NZ_CP009223.1"/>
</dbReference>
<organism evidence="2 3">
    <name type="scientific">Weissella ceti</name>
    <dbReference type="NCBI Taxonomy" id="759620"/>
    <lineage>
        <taxon>Bacteria</taxon>
        <taxon>Bacillati</taxon>
        <taxon>Bacillota</taxon>
        <taxon>Bacilli</taxon>
        <taxon>Lactobacillales</taxon>
        <taxon>Lactobacillaceae</taxon>
        <taxon>Weissella</taxon>
    </lineage>
</organism>
<dbReference type="KEGG" id="wce:WS08_0799"/>
<sequence length="68" mass="7441">MATLIAFALGILFMAWGYYRIKTDFSDNETQGRNNIIQLVLSGQASGIGQFLSGIVFIIIGIIALFVQ</sequence>
<proteinExistence type="predicted"/>
<evidence type="ECO:0000313" key="3">
    <source>
        <dbReference type="Proteomes" id="UP000029079"/>
    </source>
</evidence>
<keyword evidence="1" id="KW-0812">Transmembrane</keyword>
<dbReference type="OrthoDB" id="1757624at2"/>
<dbReference type="PATRIC" id="fig|759620.7.peg.824"/>
<reference evidence="3" key="2">
    <citation type="submission" date="2014-08" db="EMBL/GenBank/DDBJ databases">
        <title>Complete genome of Weissella ceti strain WS74 isolated from diseased rainbow trout in Brazil.</title>
        <authorList>
            <person name="Figueiredo H.C.P."/>
            <person name="Leal C.A.G."/>
            <person name="Pereira F.L."/>
            <person name="Soares S.C."/>
            <person name="Dorella F.A."/>
            <person name="Carvalho A.F."/>
            <person name="Azevedo V.A.C."/>
        </authorList>
    </citation>
    <scope>NUCLEOTIDE SEQUENCE [LARGE SCALE GENOMIC DNA]</scope>
    <source>
        <strain evidence="3">WS74</strain>
    </source>
</reference>
<keyword evidence="1" id="KW-0472">Membrane</keyword>
<dbReference type="Proteomes" id="UP000029079">
    <property type="component" value="Chromosome"/>
</dbReference>
<accession>A0A075U0L5</accession>
<feature type="transmembrane region" description="Helical" evidence="1">
    <location>
        <begin position="48"/>
        <end position="67"/>
    </location>
</feature>
<evidence type="ECO:0000313" key="2">
    <source>
        <dbReference type="EMBL" id="AIM63054.1"/>
    </source>
</evidence>
<keyword evidence="3" id="KW-1185">Reference proteome</keyword>
<dbReference type="AlphaFoldDB" id="A0A075U0L5"/>
<dbReference type="EMBL" id="CP009223">
    <property type="protein sequence ID" value="AIM63054.1"/>
    <property type="molecule type" value="Genomic_DNA"/>
</dbReference>